<feature type="domain" description="Carrier" evidence="1">
    <location>
        <begin position="1"/>
        <end position="78"/>
    </location>
</feature>
<dbReference type="Gene3D" id="1.10.1200.10">
    <property type="entry name" value="ACP-like"/>
    <property type="match status" value="1"/>
</dbReference>
<dbReference type="Pfam" id="PF00550">
    <property type="entry name" value="PP-binding"/>
    <property type="match status" value="1"/>
</dbReference>
<sequence>MDKDQIKSILFSNIADIMDMDESEIDVQESLRDLGANSVDRMEIIVETMRKIGVKINMLEFANIKNIQEMVDFLYERSEK</sequence>
<dbReference type="EMBL" id="QGDI01000005">
    <property type="protein sequence ID" value="PWJ12995.1"/>
    <property type="molecule type" value="Genomic_DNA"/>
</dbReference>
<evidence type="ECO:0000313" key="3">
    <source>
        <dbReference type="Proteomes" id="UP000245720"/>
    </source>
</evidence>
<dbReference type="Proteomes" id="UP000245720">
    <property type="component" value="Unassembled WGS sequence"/>
</dbReference>
<evidence type="ECO:0000313" key="2">
    <source>
        <dbReference type="EMBL" id="PWJ12995.1"/>
    </source>
</evidence>
<dbReference type="RefSeq" id="WP_022495055.1">
    <property type="nucleotide sequence ID" value="NZ_CAMOTJ010000004.1"/>
</dbReference>
<proteinExistence type="predicted"/>
<dbReference type="OrthoDB" id="487863at2"/>
<reference evidence="2 3" key="1">
    <citation type="submission" date="2018-05" db="EMBL/GenBank/DDBJ databases">
        <title>The Hungate 1000. A catalogue of reference genomes from the rumen microbiome.</title>
        <authorList>
            <person name="Kelly W."/>
        </authorList>
    </citation>
    <scope>NUCLEOTIDE SEQUENCE [LARGE SCALE GENOMIC DNA]</scope>
    <source>
        <strain evidence="2 3">SAb67</strain>
    </source>
</reference>
<dbReference type="InterPro" id="IPR036736">
    <property type="entry name" value="ACP-like_sf"/>
</dbReference>
<name>A0A315XZV7_RUMFL</name>
<gene>
    <name evidence="2" type="ORF">IE37_01493</name>
</gene>
<comment type="caution">
    <text evidence="2">The sequence shown here is derived from an EMBL/GenBank/DDBJ whole genome shotgun (WGS) entry which is preliminary data.</text>
</comment>
<evidence type="ECO:0000259" key="1">
    <source>
        <dbReference type="PROSITE" id="PS50075"/>
    </source>
</evidence>
<organism evidence="2 3">
    <name type="scientific">Ruminococcus flavefaciens</name>
    <dbReference type="NCBI Taxonomy" id="1265"/>
    <lineage>
        <taxon>Bacteria</taxon>
        <taxon>Bacillati</taxon>
        <taxon>Bacillota</taxon>
        <taxon>Clostridia</taxon>
        <taxon>Eubacteriales</taxon>
        <taxon>Oscillospiraceae</taxon>
        <taxon>Ruminococcus</taxon>
    </lineage>
</organism>
<protein>
    <submittedName>
        <fullName evidence="2">Polyketide biosynthesis acyl carrier protein</fullName>
    </submittedName>
</protein>
<dbReference type="SUPFAM" id="SSF47336">
    <property type="entry name" value="ACP-like"/>
    <property type="match status" value="1"/>
</dbReference>
<dbReference type="PROSITE" id="PS50075">
    <property type="entry name" value="CARRIER"/>
    <property type="match status" value="1"/>
</dbReference>
<dbReference type="InterPro" id="IPR009081">
    <property type="entry name" value="PP-bd_ACP"/>
</dbReference>
<dbReference type="AlphaFoldDB" id="A0A315XZV7"/>
<accession>A0A315XZV7</accession>